<proteinExistence type="predicted"/>
<dbReference type="InterPro" id="IPR050281">
    <property type="entry name" value="Flavin_monoamine_oxidase"/>
</dbReference>
<dbReference type="SUPFAM" id="SSF54373">
    <property type="entry name" value="FAD-linked reductases, C-terminal domain"/>
    <property type="match status" value="1"/>
</dbReference>
<reference evidence="2 3" key="1">
    <citation type="submission" date="2019-02" db="EMBL/GenBank/DDBJ databases">
        <title>Genome sequencing of the rare red list fungi Hericium alpestre (H. flagellum).</title>
        <authorList>
            <person name="Buettner E."/>
            <person name="Kellner H."/>
        </authorList>
    </citation>
    <scope>NUCLEOTIDE SEQUENCE [LARGE SCALE GENOMIC DNA]</scope>
    <source>
        <strain evidence="2 3">DSM 108284</strain>
    </source>
</reference>
<dbReference type="Proteomes" id="UP000298061">
    <property type="component" value="Unassembled WGS sequence"/>
</dbReference>
<dbReference type="SUPFAM" id="SSF51905">
    <property type="entry name" value="FAD/NAD(P)-binding domain"/>
    <property type="match status" value="1"/>
</dbReference>
<comment type="caution">
    <text evidence="2">The sequence shown here is derived from an EMBL/GenBank/DDBJ whole genome shotgun (WGS) entry which is preliminary data.</text>
</comment>
<accession>A0A4Y9ZW44</accession>
<dbReference type="PANTHER" id="PTHR10742:SF342">
    <property type="entry name" value="AMINE OXIDASE"/>
    <property type="match status" value="1"/>
</dbReference>
<dbReference type="InterPro" id="IPR002937">
    <property type="entry name" value="Amino_oxidase"/>
</dbReference>
<evidence type="ECO:0000259" key="1">
    <source>
        <dbReference type="Pfam" id="PF01593"/>
    </source>
</evidence>
<dbReference type="EMBL" id="SFCI01000842">
    <property type="protein sequence ID" value="TFY77708.1"/>
    <property type="molecule type" value="Genomic_DNA"/>
</dbReference>
<gene>
    <name evidence="2" type="ORF">EWM64_g6304</name>
</gene>
<dbReference type="AlphaFoldDB" id="A0A4Y9ZW44"/>
<dbReference type="GO" id="GO:0009063">
    <property type="term" value="P:amino acid catabolic process"/>
    <property type="evidence" value="ECO:0007669"/>
    <property type="project" value="TreeGrafter"/>
</dbReference>
<dbReference type="OrthoDB" id="7777654at2759"/>
<dbReference type="GO" id="GO:0001716">
    <property type="term" value="F:L-amino-acid oxidase activity"/>
    <property type="evidence" value="ECO:0007669"/>
    <property type="project" value="TreeGrafter"/>
</dbReference>
<name>A0A4Y9ZW44_9AGAM</name>
<sequence length="557" mass="62112">MPYNIAIVDGGIAGLYSALLLQREGHKVHIFEASNRVGGRIFMHYFTGEKNQFFDAGAMIIPGTNLHCIVSSLTSYINSSPSLPSDMQLSFLRYPETWWRVRMLVNGYRQDWWNPGILTPSMVNWPVPDTWESESADDRLIQAMGSYIADLYKNFDDTFNVLLTLDAQYGSFRKFVGSTRGKDRAWPDAFIDFVETVCFETNAFELSCAEIILRRMEYNLSTSWKIVNGGADRLTEAMATLVGWDSITLGARVNKGSFDKVILAIPPAALEMIYDRPRWSPDKETALRAMHFEPAYKMGLRFKTRWWDRVDAPRVKVGESITDLPVRLIHYPPILDEQNLKDEPGTLVIAAAGADTRLWLPLSPTARRSLALRCLAQLYSDKADIDVYAELIDTFDVVWSERCATGTAAFLPGQFARYLQPAKRAEGNIFFAGEHLSRRHGWMTGALESALDTVRDLLGSPDLAPLSRDDNKTKTDTQSATAIAAAVPTAEVNFNDIPPVGLPFEFYPKDPMFPGGVGVPLHKGWGAHRGARVLKDLGTHDGFANGIEVAYLVGPNA</sequence>
<keyword evidence="3" id="KW-1185">Reference proteome</keyword>
<dbReference type="Pfam" id="PF01593">
    <property type="entry name" value="Amino_oxidase"/>
    <property type="match status" value="1"/>
</dbReference>
<evidence type="ECO:0000313" key="2">
    <source>
        <dbReference type="EMBL" id="TFY77708.1"/>
    </source>
</evidence>
<dbReference type="PANTHER" id="PTHR10742">
    <property type="entry name" value="FLAVIN MONOAMINE OXIDASE"/>
    <property type="match status" value="1"/>
</dbReference>
<evidence type="ECO:0000313" key="3">
    <source>
        <dbReference type="Proteomes" id="UP000298061"/>
    </source>
</evidence>
<dbReference type="Gene3D" id="1.10.10.1620">
    <property type="match status" value="1"/>
</dbReference>
<dbReference type="Gene3D" id="3.90.660.10">
    <property type="match status" value="1"/>
</dbReference>
<feature type="domain" description="Amine oxidase" evidence="1">
    <location>
        <begin position="12"/>
        <end position="458"/>
    </location>
</feature>
<dbReference type="InterPro" id="IPR036188">
    <property type="entry name" value="FAD/NAD-bd_sf"/>
</dbReference>
<dbReference type="Gene3D" id="3.50.50.60">
    <property type="entry name" value="FAD/NAD(P)-binding domain"/>
    <property type="match status" value="1"/>
</dbReference>
<protein>
    <recommendedName>
        <fullName evidence="1">Amine oxidase domain-containing protein</fullName>
    </recommendedName>
</protein>
<organism evidence="2 3">
    <name type="scientific">Hericium alpestre</name>
    <dbReference type="NCBI Taxonomy" id="135208"/>
    <lineage>
        <taxon>Eukaryota</taxon>
        <taxon>Fungi</taxon>
        <taxon>Dikarya</taxon>
        <taxon>Basidiomycota</taxon>
        <taxon>Agaricomycotina</taxon>
        <taxon>Agaricomycetes</taxon>
        <taxon>Russulales</taxon>
        <taxon>Hericiaceae</taxon>
        <taxon>Hericium</taxon>
    </lineage>
</organism>